<name>A0ACC3S5S8_9PEZI</name>
<keyword evidence="2" id="KW-1185">Reference proteome</keyword>
<accession>A0ACC3S5S8</accession>
<evidence type="ECO:0000313" key="2">
    <source>
        <dbReference type="Proteomes" id="UP001320706"/>
    </source>
</evidence>
<protein>
    <submittedName>
        <fullName evidence="1">Uncharacterized protein</fullName>
    </submittedName>
</protein>
<dbReference type="EMBL" id="JAMKPW020000040">
    <property type="protein sequence ID" value="KAK8198514.1"/>
    <property type="molecule type" value="Genomic_DNA"/>
</dbReference>
<dbReference type="Proteomes" id="UP001320706">
    <property type="component" value="Unassembled WGS sequence"/>
</dbReference>
<proteinExistence type="predicted"/>
<gene>
    <name evidence="1" type="ORF">M8818_006381</name>
</gene>
<organism evidence="1 2">
    <name type="scientific">Zalaria obscura</name>
    <dbReference type="NCBI Taxonomy" id="2024903"/>
    <lineage>
        <taxon>Eukaryota</taxon>
        <taxon>Fungi</taxon>
        <taxon>Dikarya</taxon>
        <taxon>Ascomycota</taxon>
        <taxon>Pezizomycotina</taxon>
        <taxon>Dothideomycetes</taxon>
        <taxon>Dothideomycetidae</taxon>
        <taxon>Dothideales</taxon>
        <taxon>Zalariaceae</taxon>
        <taxon>Zalaria</taxon>
    </lineage>
</organism>
<comment type="caution">
    <text evidence="1">The sequence shown here is derived from an EMBL/GenBank/DDBJ whole genome shotgun (WGS) entry which is preliminary data.</text>
</comment>
<reference evidence="1" key="1">
    <citation type="submission" date="2024-02" db="EMBL/GenBank/DDBJ databases">
        <title>Metagenome Assembled Genome of Zalaria obscura JY119.</title>
        <authorList>
            <person name="Vighnesh L."/>
            <person name="Jagadeeshwari U."/>
            <person name="Venkata Ramana C."/>
            <person name="Sasikala C."/>
        </authorList>
    </citation>
    <scope>NUCLEOTIDE SEQUENCE</scope>
    <source>
        <strain evidence="1">JY119</strain>
    </source>
</reference>
<sequence length="369" mass="41264">MNSTHRSGPISPEKLSDTDSQHETRNASFSSSSQAAEFERKKANALLANPLKGYTHAQLRQMGKAYALEHALVEPEDFRAFELGAALAQDPEAWESVQGLTNEEQDVLRREFESRWSQPKLLYLVIVLCSTCAAVQGMDETVVNGAQLYYSDQFGIGGKDQRSTWLLGLTNSAPYLCCAFIGCWLTIPYNNWFGRRGTIFITCLFSALACFWQGFVNTWWHMFVARFALGLGIGPKSATVPIYAAECTPPEIRGALVMQWQMWTAFGIMMGYVADLVFYNVPDKHNITGLSWRLMMASAMLPAVIVCCFVFMVPESPRSARRCIQVDVQAALQQSPSCARPLLHVQRSRGGAEHPDWPKQDQRAHQCST</sequence>
<evidence type="ECO:0000313" key="1">
    <source>
        <dbReference type="EMBL" id="KAK8198514.1"/>
    </source>
</evidence>